<organism evidence="1 2">
    <name type="scientific">Sphingobium scionense</name>
    <dbReference type="NCBI Taxonomy" id="1404341"/>
    <lineage>
        <taxon>Bacteria</taxon>
        <taxon>Pseudomonadati</taxon>
        <taxon>Pseudomonadota</taxon>
        <taxon>Alphaproteobacteria</taxon>
        <taxon>Sphingomonadales</taxon>
        <taxon>Sphingomonadaceae</taxon>
        <taxon>Sphingobium</taxon>
    </lineage>
</organism>
<dbReference type="InterPro" id="IPR027417">
    <property type="entry name" value="P-loop_NTPase"/>
</dbReference>
<dbReference type="SUPFAM" id="SSF52540">
    <property type="entry name" value="P-loop containing nucleoside triphosphate hydrolases"/>
    <property type="match status" value="1"/>
</dbReference>
<comment type="caution">
    <text evidence="1">The sequence shown here is derived from an EMBL/GenBank/DDBJ whole genome shotgun (WGS) entry which is preliminary data.</text>
</comment>
<dbReference type="EMBL" id="JACIEU010000007">
    <property type="protein sequence ID" value="MBB4148335.1"/>
    <property type="molecule type" value="Genomic_DNA"/>
</dbReference>
<gene>
    <name evidence="1" type="ORF">GGQ90_002114</name>
</gene>
<dbReference type="Gene3D" id="3.40.50.300">
    <property type="entry name" value="P-loop containing nucleotide triphosphate hydrolases"/>
    <property type="match status" value="1"/>
</dbReference>
<sequence>MRLRSTEPVEQVYTIPPPAYGVEDSDILAAANVNVDPLIAVINAPAERLAEQARDIQSTLSALRRPDGGPPGSIAVIAIDAVEQAAILTANIAVSAALSGLRTLIVDMEHSNFIQHRLLNMSPRRATPEDMEEPFAFVQPTNIRSLFALAAPLQEGCTADGNPLPPLAERLAAISGHFDLCLVDASHVADLAHAAGSADCAIVAVRRDETSTSELKTAINKLTMLNTALIGTIMLI</sequence>
<evidence type="ECO:0000313" key="2">
    <source>
        <dbReference type="Proteomes" id="UP000590524"/>
    </source>
</evidence>
<dbReference type="PANTHER" id="PTHR32309">
    <property type="entry name" value="TYROSINE-PROTEIN KINASE"/>
    <property type="match status" value="1"/>
</dbReference>
<dbReference type="GO" id="GO:0004713">
    <property type="term" value="F:protein tyrosine kinase activity"/>
    <property type="evidence" value="ECO:0007669"/>
    <property type="project" value="TreeGrafter"/>
</dbReference>
<dbReference type="InterPro" id="IPR050445">
    <property type="entry name" value="Bact_polysacc_biosynth/exp"/>
</dbReference>
<accession>A0A7W6PWV6</accession>
<dbReference type="AlphaFoldDB" id="A0A7W6PWV6"/>
<keyword evidence="2" id="KW-1185">Reference proteome</keyword>
<dbReference type="RefSeq" id="WP_188082085.1">
    <property type="nucleotide sequence ID" value="NZ_JACIEU010000007.1"/>
</dbReference>
<name>A0A7W6PWV6_9SPHN</name>
<dbReference type="PANTHER" id="PTHR32309:SF13">
    <property type="entry name" value="FERRIC ENTEROBACTIN TRANSPORT PROTEIN FEPE"/>
    <property type="match status" value="1"/>
</dbReference>
<reference evidence="1 2" key="1">
    <citation type="submission" date="2020-08" db="EMBL/GenBank/DDBJ databases">
        <title>Genomic Encyclopedia of Type Strains, Phase IV (KMG-IV): sequencing the most valuable type-strain genomes for metagenomic binning, comparative biology and taxonomic classification.</title>
        <authorList>
            <person name="Goeker M."/>
        </authorList>
    </citation>
    <scope>NUCLEOTIDE SEQUENCE [LARGE SCALE GENOMIC DNA]</scope>
    <source>
        <strain evidence="1 2">DSM 19371</strain>
    </source>
</reference>
<dbReference type="GO" id="GO:0005886">
    <property type="term" value="C:plasma membrane"/>
    <property type="evidence" value="ECO:0007669"/>
    <property type="project" value="TreeGrafter"/>
</dbReference>
<dbReference type="Proteomes" id="UP000590524">
    <property type="component" value="Unassembled WGS sequence"/>
</dbReference>
<proteinExistence type="predicted"/>
<evidence type="ECO:0000313" key="1">
    <source>
        <dbReference type="EMBL" id="MBB4148335.1"/>
    </source>
</evidence>
<protein>
    <submittedName>
        <fullName evidence="1">Mrp family chromosome partitioning ATPase</fullName>
    </submittedName>
</protein>